<evidence type="ECO:0000256" key="6">
    <source>
        <dbReference type="ARBA" id="ARBA00050038"/>
    </source>
</evidence>
<reference evidence="8 9" key="1">
    <citation type="journal article" date="2015" name="Genome Announc.">
        <title>Expanding the biotechnology potential of lactobacilli through comparative genomics of 213 strains and associated genera.</title>
        <authorList>
            <person name="Sun Z."/>
            <person name="Harris H.M."/>
            <person name="McCann A."/>
            <person name="Guo C."/>
            <person name="Argimon S."/>
            <person name="Zhang W."/>
            <person name="Yang X."/>
            <person name="Jeffery I.B."/>
            <person name="Cooney J.C."/>
            <person name="Kagawa T.F."/>
            <person name="Liu W."/>
            <person name="Song Y."/>
            <person name="Salvetti E."/>
            <person name="Wrobel A."/>
            <person name="Rasinkangas P."/>
            <person name="Parkhill J."/>
            <person name="Rea M.C."/>
            <person name="O'Sullivan O."/>
            <person name="Ritari J."/>
            <person name="Douillard F.P."/>
            <person name="Paul Ross R."/>
            <person name="Yang R."/>
            <person name="Briner A.E."/>
            <person name="Felis G.E."/>
            <person name="de Vos W.M."/>
            <person name="Barrangou R."/>
            <person name="Klaenhammer T.R."/>
            <person name="Caufield P.W."/>
            <person name="Cui Y."/>
            <person name="Zhang H."/>
            <person name="O'Toole P.W."/>
        </authorList>
    </citation>
    <scope>NUCLEOTIDE SEQUENCE [LARGE SCALE GENOMIC DNA]</scope>
    <source>
        <strain evidence="8 9">DSM 16991</strain>
    </source>
</reference>
<dbReference type="PANTHER" id="PTHR17224">
    <property type="entry name" value="PEPTIDYL-TRNA HYDROLASE"/>
    <property type="match status" value="1"/>
</dbReference>
<feature type="active site" description="Proton acceptor" evidence="7">
    <location>
        <position position="19"/>
    </location>
</feature>
<feature type="site" description="Discriminates between blocked and unblocked aminoacyl-tRNA" evidence="7">
    <location>
        <position position="9"/>
    </location>
</feature>
<dbReference type="FunFam" id="3.40.50.1470:FF:000001">
    <property type="entry name" value="Peptidyl-tRNA hydrolase"/>
    <property type="match status" value="1"/>
</dbReference>
<name>A0A0R1XP39_9LACO</name>
<gene>
    <name evidence="7" type="primary">pth</name>
    <name evidence="8" type="ORF">FC91_GL000480</name>
</gene>
<dbReference type="PATRIC" id="fig|1122147.4.peg.501"/>
<feature type="binding site" evidence="7">
    <location>
        <position position="66"/>
    </location>
    <ligand>
        <name>tRNA</name>
        <dbReference type="ChEBI" id="CHEBI:17843"/>
    </ligand>
</feature>
<dbReference type="Pfam" id="PF01195">
    <property type="entry name" value="Pept_tRNA_hydro"/>
    <property type="match status" value="1"/>
</dbReference>
<dbReference type="RefSeq" id="WP_027829379.1">
    <property type="nucleotide sequence ID" value="NZ_AUEH01000056.1"/>
</dbReference>
<feature type="site" description="Stabilizes the basic form of H active site to accept a proton" evidence="7">
    <location>
        <position position="91"/>
    </location>
</feature>
<dbReference type="EMBL" id="AZFW01000012">
    <property type="protein sequence ID" value="KRM29659.1"/>
    <property type="molecule type" value="Genomic_DNA"/>
</dbReference>
<evidence type="ECO:0000313" key="8">
    <source>
        <dbReference type="EMBL" id="KRM29659.1"/>
    </source>
</evidence>
<dbReference type="CDD" id="cd00462">
    <property type="entry name" value="PTH"/>
    <property type="match status" value="1"/>
</dbReference>
<dbReference type="eggNOG" id="COG0193">
    <property type="taxonomic scope" value="Bacteria"/>
</dbReference>
<dbReference type="NCBIfam" id="TIGR00447">
    <property type="entry name" value="pth"/>
    <property type="match status" value="1"/>
</dbReference>
<dbReference type="GO" id="GO:0006515">
    <property type="term" value="P:protein quality control for misfolded or incompletely synthesized proteins"/>
    <property type="evidence" value="ECO:0007669"/>
    <property type="project" value="UniProtKB-UniRule"/>
</dbReference>
<evidence type="ECO:0000313" key="9">
    <source>
        <dbReference type="Proteomes" id="UP000050949"/>
    </source>
</evidence>
<keyword evidence="4 7" id="KW-0694">RNA-binding</keyword>
<protein>
    <recommendedName>
        <fullName evidence="6 7">Peptidyl-tRNA hydrolase</fullName>
        <shortName evidence="7">Pth</shortName>
        <ecNumber evidence="1 7">3.1.1.29</ecNumber>
    </recommendedName>
</protein>
<evidence type="ECO:0000256" key="7">
    <source>
        <dbReference type="HAMAP-Rule" id="MF_00083"/>
    </source>
</evidence>
<dbReference type="EC" id="3.1.1.29" evidence="1 7"/>
<dbReference type="Proteomes" id="UP000050949">
    <property type="component" value="Unassembled WGS sequence"/>
</dbReference>
<dbReference type="GO" id="GO:0005737">
    <property type="term" value="C:cytoplasm"/>
    <property type="evidence" value="ECO:0007669"/>
    <property type="project" value="UniProtKB-SubCell"/>
</dbReference>
<dbReference type="GO" id="GO:0072344">
    <property type="term" value="P:rescue of stalled ribosome"/>
    <property type="evidence" value="ECO:0007669"/>
    <property type="project" value="UniProtKB-UniRule"/>
</dbReference>
<dbReference type="OrthoDB" id="9800507at2"/>
<comment type="similarity">
    <text evidence="7">Belongs to the PTH family.</text>
</comment>
<feature type="binding site" evidence="7">
    <location>
        <position position="112"/>
    </location>
    <ligand>
        <name>tRNA</name>
        <dbReference type="ChEBI" id="CHEBI:17843"/>
    </ligand>
</feature>
<organism evidence="8 9">
    <name type="scientific">Schleiferilactobacillus harbinensis DSM 16991</name>
    <dbReference type="NCBI Taxonomy" id="1122147"/>
    <lineage>
        <taxon>Bacteria</taxon>
        <taxon>Bacillati</taxon>
        <taxon>Bacillota</taxon>
        <taxon>Bacilli</taxon>
        <taxon>Lactobacillales</taxon>
        <taxon>Lactobacillaceae</taxon>
        <taxon>Schleiferilactobacillus</taxon>
    </lineage>
</organism>
<dbReference type="GO" id="GO:0004045">
    <property type="term" value="F:peptidyl-tRNA hydrolase activity"/>
    <property type="evidence" value="ECO:0007669"/>
    <property type="project" value="UniProtKB-UniRule"/>
</dbReference>
<proteinExistence type="inferred from homology"/>
<dbReference type="AlphaFoldDB" id="A0A0R1XP39"/>
<comment type="subcellular location">
    <subcellularLocation>
        <location evidence="7">Cytoplasm</location>
    </subcellularLocation>
</comment>
<dbReference type="PANTHER" id="PTHR17224:SF1">
    <property type="entry name" value="PEPTIDYL-TRNA HYDROLASE"/>
    <property type="match status" value="1"/>
</dbReference>
<evidence type="ECO:0000256" key="4">
    <source>
        <dbReference type="ARBA" id="ARBA00022884"/>
    </source>
</evidence>
<dbReference type="GeneID" id="78508236"/>
<dbReference type="InterPro" id="IPR001328">
    <property type="entry name" value="Pept_tRNA_hydro"/>
</dbReference>
<keyword evidence="7" id="KW-0963">Cytoplasm</keyword>
<comment type="catalytic activity">
    <reaction evidence="5 7">
        <text>an N-acyl-L-alpha-aminoacyl-tRNA + H2O = an N-acyl-L-amino acid + a tRNA + H(+)</text>
        <dbReference type="Rhea" id="RHEA:54448"/>
        <dbReference type="Rhea" id="RHEA-COMP:10123"/>
        <dbReference type="Rhea" id="RHEA-COMP:13883"/>
        <dbReference type="ChEBI" id="CHEBI:15377"/>
        <dbReference type="ChEBI" id="CHEBI:15378"/>
        <dbReference type="ChEBI" id="CHEBI:59874"/>
        <dbReference type="ChEBI" id="CHEBI:78442"/>
        <dbReference type="ChEBI" id="CHEBI:138191"/>
        <dbReference type="EC" id="3.1.1.29"/>
    </reaction>
</comment>
<comment type="caution">
    <text evidence="8">The sequence shown here is derived from an EMBL/GenBank/DDBJ whole genome shotgun (WGS) entry which is preliminary data.</text>
</comment>
<feature type="binding site" evidence="7">
    <location>
        <position position="64"/>
    </location>
    <ligand>
        <name>tRNA</name>
        <dbReference type="ChEBI" id="CHEBI:17843"/>
    </ligand>
</feature>
<dbReference type="InterPro" id="IPR036416">
    <property type="entry name" value="Pept_tRNA_hydro_sf"/>
</dbReference>
<dbReference type="SUPFAM" id="SSF53178">
    <property type="entry name" value="Peptidyl-tRNA hydrolase-like"/>
    <property type="match status" value="1"/>
</dbReference>
<comment type="subunit">
    <text evidence="7">Monomer.</text>
</comment>
<evidence type="ECO:0000256" key="5">
    <source>
        <dbReference type="ARBA" id="ARBA00048707"/>
    </source>
</evidence>
<accession>A0A0R1XP39</accession>
<keyword evidence="3 7" id="KW-0378">Hydrolase</keyword>
<keyword evidence="2 7" id="KW-0820">tRNA-binding</keyword>
<evidence type="ECO:0000256" key="3">
    <source>
        <dbReference type="ARBA" id="ARBA00022801"/>
    </source>
</evidence>
<dbReference type="HAMAP" id="MF_00083">
    <property type="entry name" value="Pept_tRNA_hydro_bact"/>
    <property type="match status" value="1"/>
</dbReference>
<comment type="function">
    <text evidence="7">Catalyzes the release of premature peptidyl moieties from peptidyl-tRNA molecules trapped in stalled 50S ribosomal subunits, and thus maintains levels of free tRNAs and 50S ribosomes.</text>
</comment>
<dbReference type="Gene3D" id="3.40.50.1470">
    <property type="entry name" value="Peptidyl-tRNA hydrolase"/>
    <property type="match status" value="1"/>
</dbReference>
<dbReference type="GO" id="GO:0000049">
    <property type="term" value="F:tRNA binding"/>
    <property type="evidence" value="ECO:0007669"/>
    <property type="project" value="UniProtKB-UniRule"/>
</dbReference>
<evidence type="ECO:0000256" key="1">
    <source>
        <dbReference type="ARBA" id="ARBA00013260"/>
    </source>
</evidence>
<sequence>MKLIVGLGNPGSQYAQSKHNIGFMAVDRILAEMPNTQEKQQFTAATWQGLLAGEKVIVAKPLTFMNDSGKAVGPLLHYYKLALSDLLVIQDDLDMPIGKIRIRAHGASGGHNGIKSIIRAVGGDQFTRIKVGIDHPPVGTVVDWVLSPFTPKNAPDIAQALDQAAAAATEWASGADDATLMNTYN</sequence>
<feature type="binding site" evidence="7">
    <location>
        <position position="14"/>
    </location>
    <ligand>
        <name>tRNA</name>
        <dbReference type="ChEBI" id="CHEBI:17843"/>
    </ligand>
</feature>
<comment type="function">
    <text evidence="7">Hydrolyzes ribosome-free peptidyl-tRNAs (with 1 or more amino acids incorporated), which drop off the ribosome during protein synthesis, or as a result of ribosome stalling.</text>
</comment>
<evidence type="ECO:0000256" key="2">
    <source>
        <dbReference type="ARBA" id="ARBA00022555"/>
    </source>
</evidence>